<dbReference type="Proteomes" id="UP001497700">
    <property type="component" value="Unassembled WGS sequence"/>
</dbReference>
<organism evidence="1 2">
    <name type="scientific">Hypoxylon rubiginosum</name>
    <dbReference type="NCBI Taxonomy" id="110542"/>
    <lineage>
        <taxon>Eukaryota</taxon>
        <taxon>Fungi</taxon>
        <taxon>Dikarya</taxon>
        <taxon>Ascomycota</taxon>
        <taxon>Pezizomycotina</taxon>
        <taxon>Sordariomycetes</taxon>
        <taxon>Xylariomycetidae</taxon>
        <taxon>Xylariales</taxon>
        <taxon>Hypoxylaceae</taxon>
        <taxon>Hypoxylon</taxon>
    </lineage>
</organism>
<name>A0ACB9Z9J5_9PEZI</name>
<gene>
    <name evidence="1" type="ORF">F4820DRAFT_151382</name>
</gene>
<evidence type="ECO:0000313" key="2">
    <source>
        <dbReference type="Proteomes" id="UP001497700"/>
    </source>
</evidence>
<evidence type="ECO:0000313" key="1">
    <source>
        <dbReference type="EMBL" id="KAI4868167.1"/>
    </source>
</evidence>
<dbReference type="EMBL" id="MU393440">
    <property type="protein sequence ID" value="KAI4868167.1"/>
    <property type="molecule type" value="Genomic_DNA"/>
</dbReference>
<comment type="caution">
    <text evidence="1">The sequence shown here is derived from an EMBL/GenBank/DDBJ whole genome shotgun (WGS) entry which is preliminary data.</text>
</comment>
<accession>A0ACB9Z9J5</accession>
<sequence>MATVTERYDALLRWVEEEGGSLNPAIEIYHDDVTKGSYRVKDSCSVGVDDVIVSLPLSKTLSYLDAISCHPDFSPSSSSNNSSLEEQSHFPAEFLEKTPPHVVGRFFLMQEYLLGSESKWWPYIQTLPQPEHMSTALPAMWPSDDIGFLKGTNAFVAVQDIKSTLKKEYKDAMKLLPERYHAEYTRLLYYWAYSIFTSRSFRPSLILPAEALSGLPCELDDFSVLLPLYDIGNHSPLAQIAWTTDEQARVCTLKTRQRYSAGEQVFNNYGMKTNAELLLGYGFVLSEDDRLHNDYVHIKTKADPDAGDLAATHVVSLRPMVHPSSFVGRSKLLSAESMSCLPCFSHIQDTLIAALYESITKGEDETSDVSLNEIMRGDISEQVLEKIINSLGAKMSIDLEDIEENEPEYEAANRNQHLATCYRDQCRKVLENALRSLMAGNG</sequence>
<reference evidence="1 2" key="1">
    <citation type="journal article" date="2022" name="New Phytol.">
        <title>Ecological generalism drives hyperdiversity of secondary metabolite gene clusters in xylarialean endophytes.</title>
        <authorList>
            <person name="Franco M.E.E."/>
            <person name="Wisecaver J.H."/>
            <person name="Arnold A.E."/>
            <person name="Ju Y.M."/>
            <person name="Slot J.C."/>
            <person name="Ahrendt S."/>
            <person name="Moore L.P."/>
            <person name="Eastman K.E."/>
            <person name="Scott K."/>
            <person name="Konkel Z."/>
            <person name="Mondo S.J."/>
            <person name="Kuo A."/>
            <person name="Hayes R.D."/>
            <person name="Haridas S."/>
            <person name="Andreopoulos B."/>
            <person name="Riley R."/>
            <person name="LaButti K."/>
            <person name="Pangilinan J."/>
            <person name="Lipzen A."/>
            <person name="Amirebrahimi M."/>
            <person name="Yan J."/>
            <person name="Adam C."/>
            <person name="Keymanesh K."/>
            <person name="Ng V."/>
            <person name="Louie K."/>
            <person name="Northen T."/>
            <person name="Drula E."/>
            <person name="Henrissat B."/>
            <person name="Hsieh H.M."/>
            <person name="Youens-Clark K."/>
            <person name="Lutzoni F."/>
            <person name="Miadlikowska J."/>
            <person name="Eastwood D.C."/>
            <person name="Hamelin R.C."/>
            <person name="Grigoriev I.V."/>
            <person name="U'Ren J.M."/>
        </authorList>
    </citation>
    <scope>NUCLEOTIDE SEQUENCE [LARGE SCALE GENOMIC DNA]</scope>
    <source>
        <strain evidence="1 2">CBS 119005</strain>
    </source>
</reference>
<keyword evidence="2" id="KW-1185">Reference proteome</keyword>
<proteinExistence type="predicted"/>
<protein>
    <submittedName>
        <fullName evidence="1">SET domain-containing protein</fullName>
    </submittedName>
</protein>